<gene>
    <name evidence="1" type="ORF">AOB46_19415</name>
</gene>
<reference evidence="2" key="2">
    <citation type="submission" date="2015-09" db="EMBL/GenBank/DDBJ databases">
        <title>Draft genome sequence of a multidrug-resistant Chryseobacterium indologenes isolate from Malaysia.</title>
        <authorList>
            <person name="Yu C.Y."/>
            <person name="Ang G.Y."/>
            <person name="Chan K.-G."/>
        </authorList>
    </citation>
    <scope>NUCLEOTIDE SEQUENCE [LARGE SCALE GENOMIC DNA]</scope>
    <source>
        <strain evidence="2">CI_885</strain>
    </source>
</reference>
<protein>
    <submittedName>
        <fullName evidence="1">Uncharacterized protein</fullName>
    </submittedName>
</protein>
<dbReference type="PATRIC" id="fig|253.9.peg.1852"/>
<dbReference type="OrthoDB" id="707631at2"/>
<dbReference type="EMBL" id="LJOD01000017">
    <property type="protein sequence ID" value="KPE49519.1"/>
    <property type="molecule type" value="Genomic_DNA"/>
</dbReference>
<name>A0A0N0ZW63_CHRID</name>
<evidence type="ECO:0000313" key="1">
    <source>
        <dbReference type="EMBL" id="KPE49519.1"/>
    </source>
</evidence>
<proteinExistence type="predicted"/>
<dbReference type="AlphaFoldDB" id="A0A0N0ZW63"/>
<sequence length="149" mass="17543">MSDKIRFTDQNKTISDFYDEVWVVCTVCGQKAFAKTDREQKKARLFCPACGYNKETSMESCIFGYKALSIRAAHVYFGAELWLQHSFKDDIFCAYNGPHLEYLENYIAADLREHKDRTHFTLLEKLPRFYHEAKNRKSLLAIIERLKNK</sequence>
<accession>A0A0N0ZW63</accession>
<dbReference type="RefSeq" id="WP_062702487.1">
    <property type="nucleotide sequence ID" value="NZ_LJOD01000017.1"/>
</dbReference>
<comment type="caution">
    <text evidence="1">The sequence shown here is derived from an EMBL/GenBank/DDBJ whole genome shotgun (WGS) entry which is preliminary data.</text>
</comment>
<reference evidence="1 2" key="1">
    <citation type="journal article" date="2015" name="Genom Data">
        <title>Draft genome sequence of a multidrug-resistant Chryseobacterium indologenes isolate from Malaysia.</title>
        <authorList>
            <person name="Yu C.Y."/>
            <person name="Ang G.Y."/>
            <person name="Cheng H.J."/>
            <person name="Cheong Y.M."/>
            <person name="Yin W.F."/>
            <person name="Chan K.G."/>
        </authorList>
    </citation>
    <scope>NUCLEOTIDE SEQUENCE [LARGE SCALE GENOMIC DNA]</scope>
    <source>
        <strain evidence="1 2">CI_885</strain>
    </source>
</reference>
<dbReference type="Proteomes" id="UP000037953">
    <property type="component" value="Unassembled WGS sequence"/>
</dbReference>
<organism evidence="1 2">
    <name type="scientific">Chryseobacterium indologenes</name>
    <name type="common">Flavobacterium indologenes</name>
    <dbReference type="NCBI Taxonomy" id="253"/>
    <lineage>
        <taxon>Bacteria</taxon>
        <taxon>Pseudomonadati</taxon>
        <taxon>Bacteroidota</taxon>
        <taxon>Flavobacteriia</taxon>
        <taxon>Flavobacteriales</taxon>
        <taxon>Weeksellaceae</taxon>
        <taxon>Chryseobacterium group</taxon>
        <taxon>Chryseobacterium</taxon>
    </lineage>
</organism>
<evidence type="ECO:0000313" key="2">
    <source>
        <dbReference type="Proteomes" id="UP000037953"/>
    </source>
</evidence>